<dbReference type="AlphaFoldDB" id="A0A1V6P6H1"/>
<keyword evidence="4" id="KW-1185">Reference proteome</keyword>
<feature type="compositionally biased region" description="Polar residues" evidence="1">
    <location>
        <begin position="157"/>
        <end position="168"/>
    </location>
</feature>
<proteinExistence type="predicted"/>
<evidence type="ECO:0000313" key="4">
    <source>
        <dbReference type="Proteomes" id="UP000191522"/>
    </source>
</evidence>
<dbReference type="EMBL" id="MDYL01000020">
    <property type="protein sequence ID" value="OQD72548.1"/>
    <property type="molecule type" value="Genomic_DNA"/>
</dbReference>
<organism evidence="3 4">
    <name type="scientific">Penicillium decumbens</name>
    <dbReference type="NCBI Taxonomy" id="69771"/>
    <lineage>
        <taxon>Eukaryota</taxon>
        <taxon>Fungi</taxon>
        <taxon>Dikarya</taxon>
        <taxon>Ascomycota</taxon>
        <taxon>Pezizomycotina</taxon>
        <taxon>Eurotiomycetes</taxon>
        <taxon>Eurotiomycetidae</taxon>
        <taxon>Eurotiales</taxon>
        <taxon>Aspergillaceae</taxon>
        <taxon>Penicillium</taxon>
    </lineage>
</organism>
<dbReference type="Pfam" id="PF14420">
    <property type="entry name" value="Clr5"/>
    <property type="match status" value="1"/>
</dbReference>
<comment type="caution">
    <text evidence="3">The sequence shown here is derived from an EMBL/GenBank/DDBJ whole genome shotgun (WGS) entry which is preliminary data.</text>
</comment>
<protein>
    <recommendedName>
        <fullName evidence="2">Clr5 domain-containing protein</fullName>
    </recommendedName>
</protein>
<evidence type="ECO:0000256" key="1">
    <source>
        <dbReference type="SAM" id="MobiDB-lite"/>
    </source>
</evidence>
<dbReference type="OMA" id="RKWSSPM"/>
<feature type="compositionally biased region" description="Basic residues" evidence="1">
    <location>
        <begin position="90"/>
        <end position="102"/>
    </location>
</feature>
<evidence type="ECO:0000259" key="2">
    <source>
        <dbReference type="Pfam" id="PF14420"/>
    </source>
</evidence>
<dbReference type="Proteomes" id="UP000191522">
    <property type="component" value="Unassembled WGS sequence"/>
</dbReference>
<sequence length="355" mass="39546">MKTSISSDVWEQKKALIAKLYMEEEWPLKQVIKQIRSNDFDPSETQLRSRLKKWRVTKPSRQTRKKPQGSISGDDESEKDMKSSSSVSSHNHKSPPARKTSRKPSDWSAHPAYTSSDVYSVDDQKWNAPLAQQLTPTLSGEHVLVSDRHAHPFPDHSPTTASFDQPTQNSPVAEGLMINTTSAMTPTYATYPLSPVSCIPSPGSSTAPAAAQWPSRSVSVDMSFNPSLHPSQWYPMPFEPITPPSSMPQSAPLAPSAPIYRDQMSMIAHHGVYPPEYARYGETPEYHGYDSKPWKRAMSLQYDYHGKPEHPEKKPVLSHGYPAADMMPLSSSQCVPLVPYMGQDPMVQKPPGVGY</sequence>
<feature type="compositionally biased region" description="Basic residues" evidence="1">
    <location>
        <begin position="49"/>
        <end position="67"/>
    </location>
</feature>
<accession>A0A1V6P6H1</accession>
<reference evidence="4" key="1">
    <citation type="journal article" date="2017" name="Nat. Microbiol.">
        <title>Global analysis of biosynthetic gene clusters reveals vast potential of secondary metabolite production in Penicillium species.</title>
        <authorList>
            <person name="Nielsen J.C."/>
            <person name="Grijseels S."/>
            <person name="Prigent S."/>
            <person name="Ji B."/>
            <person name="Dainat J."/>
            <person name="Nielsen K.F."/>
            <person name="Frisvad J.C."/>
            <person name="Workman M."/>
            <person name="Nielsen J."/>
        </authorList>
    </citation>
    <scope>NUCLEOTIDE SEQUENCE [LARGE SCALE GENOMIC DNA]</scope>
    <source>
        <strain evidence="4">IBT 11843</strain>
    </source>
</reference>
<name>A0A1V6P6H1_PENDC</name>
<evidence type="ECO:0000313" key="3">
    <source>
        <dbReference type="EMBL" id="OQD72548.1"/>
    </source>
</evidence>
<feature type="domain" description="Clr5" evidence="2">
    <location>
        <begin position="7"/>
        <end position="58"/>
    </location>
</feature>
<dbReference type="InterPro" id="IPR025676">
    <property type="entry name" value="Clr5_dom"/>
</dbReference>
<gene>
    <name evidence="3" type="ORF">PENDEC_c020G00210</name>
</gene>
<feature type="region of interest" description="Disordered" evidence="1">
    <location>
        <begin position="148"/>
        <end position="168"/>
    </location>
</feature>
<dbReference type="OrthoDB" id="5308957at2759"/>
<feature type="region of interest" description="Disordered" evidence="1">
    <location>
        <begin position="36"/>
        <end position="109"/>
    </location>
</feature>